<dbReference type="SUPFAM" id="SSF50621">
    <property type="entry name" value="Alanine racemase C-terminal domain-like"/>
    <property type="match status" value="1"/>
</dbReference>
<dbReference type="InterPro" id="IPR002433">
    <property type="entry name" value="Orn_de-COase"/>
</dbReference>
<feature type="domain" description="Orn/DAP/Arg decarboxylase 2 N-terminal" evidence="10">
    <location>
        <begin position="132"/>
        <end position="416"/>
    </location>
</feature>
<dbReference type="Gene3D" id="3.20.20.10">
    <property type="entry name" value="Alanine racemase"/>
    <property type="match status" value="1"/>
</dbReference>
<dbReference type="PROSITE" id="PS00879">
    <property type="entry name" value="ODR_DC_2_2"/>
    <property type="match status" value="1"/>
</dbReference>
<feature type="region of interest" description="Disordered" evidence="9">
    <location>
        <begin position="1"/>
        <end position="34"/>
    </location>
</feature>
<dbReference type="PRINTS" id="PR01179">
    <property type="entry name" value="ODADCRBXLASE"/>
</dbReference>
<dbReference type="PRINTS" id="PR01182">
    <property type="entry name" value="ORNDCRBXLASE"/>
</dbReference>
<dbReference type="Gene3D" id="2.40.37.10">
    <property type="entry name" value="Lyase, Ornithine Decarboxylase, Chain A, domain 1"/>
    <property type="match status" value="1"/>
</dbReference>
<evidence type="ECO:0000256" key="4">
    <source>
        <dbReference type="ARBA" id="ARBA00023239"/>
    </source>
</evidence>
<gene>
    <name evidence="11" type="ORF">TrST_g12361</name>
</gene>
<accession>A0A9W7F0D4</accession>
<keyword evidence="4" id="KW-0456">Lyase</keyword>
<evidence type="ECO:0000256" key="9">
    <source>
        <dbReference type="SAM" id="MobiDB-lite"/>
    </source>
</evidence>
<dbReference type="InterPro" id="IPR000183">
    <property type="entry name" value="Orn/DAP/Arg_de-COase"/>
</dbReference>
<dbReference type="GO" id="GO:0005737">
    <property type="term" value="C:cytoplasm"/>
    <property type="evidence" value="ECO:0007669"/>
    <property type="project" value="TreeGrafter"/>
</dbReference>
<dbReference type="GO" id="GO:0004586">
    <property type="term" value="F:ornithine decarboxylase activity"/>
    <property type="evidence" value="ECO:0007669"/>
    <property type="project" value="UniProtKB-EC"/>
</dbReference>
<proteinExistence type="inferred from homology"/>
<organism evidence="11 12">
    <name type="scientific">Triparma strigata</name>
    <dbReference type="NCBI Taxonomy" id="1606541"/>
    <lineage>
        <taxon>Eukaryota</taxon>
        <taxon>Sar</taxon>
        <taxon>Stramenopiles</taxon>
        <taxon>Ochrophyta</taxon>
        <taxon>Bolidophyceae</taxon>
        <taxon>Parmales</taxon>
        <taxon>Triparmaceae</taxon>
        <taxon>Triparma</taxon>
    </lineage>
</organism>
<name>A0A9W7F0D4_9STRA</name>
<dbReference type="InterPro" id="IPR022644">
    <property type="entry name" value="De-COase2_N"/>
</dbReference>
<evidence type="ECO:0000256" key="2">
    <source>
        <dbReference type="ARBA" id="ARBA00008872"/>
    </source>
</evidence>
<keyword evidence="3" id="KW-0663">Pyridoxal phosphate</keyword>
<protein>
    <recommendedName>
        <fullName evidence="6">ornithine decarboxylase</fullName>
        <ecNumber evidence="6">4.1.1.17</ecNumber>
    </recommendedName>
</protein>
<comment type="cofactor">
    <cofactor evidence="1">
        <name>pyridoxal 5'-phosphate</name>
        <dbReference type="ChEBI" id="CHEBI:597326"/>
    </cofactor>
</comment>
<sequence>MNPLQEFLSQSPERDSQTSSSSSSLLTPPPSPTPAPLLPLHLQNFLSTHLSPSSWVALTGFLSSPLASATASTTPPALLHTSLKIIKGLHLTLQVSSSPADSADAAPVALLDLPPETLRDMVDDGFTLCDLSTIPRKLASFNESFRGRVTPFFAVKCHPDDQVLRELTSSTSIPCGFDCASMEEIRAVDPDSSLKIIYANPQKSKQGIEYSLACNVYNMTFDSSHELLKVATVARQQKDRKKIFMILRLLVPDGDSKVPLGEKFGAPPEKALALYNQMREDYDDVLELIGISFHVGSGAHDPSSYKSAIFIARDVLLSLNAAVDRDNASMRNGSSNYKKLWLLDIGGGFPGFDGGGADEDRFDMSVVPNPAPSSPPIVPPSTLTTKQIADAIYPAIESIASNDGFTVVAEPGRFFVEAAFALCCRVYCVEFSKDSPTTAIYYISQGVDGVFKDVKLCNEIFTPAALRVEEEGNGSDSFFSDSSDLVSVTIRGPSGAVNDAVRRDVLLPRLCAGDWLVFDRMGAYTTSIAGLGSKSPKIYMKS</sequence>
<evidence type="ECO:0000256" key="7">
    <source>
        <dbReference type="ARBA" id="ARBA00046672"/>
    </source>
</evidence>
<dbReference type="AlphaFoldDB" id="A0A9W7F0D4"/>
<dbReference type="PROSITE" id="PS00878">
    <property type="entry name" value="ODR_DC_2_1"/>
    <property type="match status" value="1"/>
</dbReference>
<dbReference type="OrthoDB" id="5034579at2759"/>
<comment type="caution">
    <text evidence="11">The sequence shown here is derived from an EMBL/GenBank/DDBJ whole genome shotgun (WGS) entry which is preliminary data.</text>
</comment>
<comment type="similarity">
    <text evidence="2">Belongs to the Orn/Lys/Arg decarboxylase class-II family.</text>
</comment>
<comment type="subunit">
    <text evidence="7">Homodimer. Only the dimer is catalytically active, as the active sites are constructed of residues from both monomers.</text>
</comment>
<dbReference type="Pfam" id="PF02784">
    <property type="entry name" value="Orn_Arg_deC_N"/>
    <property type="match status" value="1"/>
</dbReference>
<dbReference type="SUPFAM" id="SSF51419">
    <property type="entry name" value="PLP-binding barrel"/>
    <property type="match status" value="1"/>
</dbReference>
<dbReference type="EC" id="4.1.1.17" evidence="6"/>
<evidence type="ECO:0000256" key="8">
    <source>
        <dbReference type="ARBA" id="ARBA00049127"/>
    </source>
</evidence>
<dbReference type="GO" id="GO:0033387">
    <property type="term" value="P:putrescine biosynthetic process from arginine, via ornithine"/>
    <property type="evidence" value="ECO:0007669"/>
    <property type="project" value="TreeGrafter"/>
</dbReference>
<dbReference type="InterPro" id="IPR022653">
    <property type="entry name" value="De-COase2_pyr-phos_BS"/>
</dbReference>
<keyword evidence="12" id="KW-1185">Reference proteome</keyword>
<evidence type="ECO:0000256" key="6">
    <source>
        <dbReference type="ARBA" id="ARBA00034138"/>
    </source>
</evidence>
<comment type="pathway">
    <text evidence="5">Amine and polyamine biosynthesis; putrescine biosynthesis via L-ornithine pathway; putrescine from L-ornithine: step 1/1.</text>
</comment>
<evidence type="ECO:0000256" key="1">
    <source>
        <dbReference type="ARBA" id="ARBA00001933"/>
    </source>
</evidence>
<evidence type="ECO:0000256" key="3">
    <source>
        <dbReference type="ARBA" id="ARBA00022898"/>
    </source>
</evidence>
<evidence type="ECO:0000313" key="12">
    <source>
        <dbReference type="Proteomes" id="UP001165085"/>
    </source>
</evidence>
<evidence type="ECO:0000256" key="5">
    <source>
        <dbReference type="ARBA" id="ARBA00034115"/>
    </source>
</evidence>
<dbReference type="PANTHER" id="PTHR11482">
    <property type="entry name" value="ARGININE/DIAMINOPIMELATE/ORNITHINE DECARBOXYLASE"/>
    <property type="match status" value="1"/>
</dbReference>
<dbReference type="InterPro" id="IPR022657">
    <property type="entry name" value="De-COase2_CS"/>
</dbReference>
<dbReference type="PANTHER" id="PTHR11482:SF6">
    <property type="entry name" value="ORNITHINE DECARBOXYLASE 1-RELATED"/>
    <property type="match status" value="1"/>
</dbReference>
<dbReference type="InterPro" id="IPR009006">
    <property type="entry name" value="Ala_racemase/Decarboxylase_C"/>
</dbReference>
<comment type="catalytic activity">
    <reaction evidence="8">
        <text>L-ornithine + H(+) = putrescine + CO2</text>
        <dbReference type="Rhea" id="RHEA:22964"/>
        <dbReference type="ChEBI" id="CHEBI:15378"/>
        <dbReference type="ChEBI" id="CHEBI:16526"/>
        <dbReference type="ChEBI" id="CHEBI:46911"/>
        <dbReference type="ChEBI" id="CHEBI:326268"/>
        <dbReference type="EC" id="4.1.1.17"/>
    </reaction>
</comment>
<dbReference type="InterPro" id="IPR029066">
    <property type="entry name" value="PLP-binding_barrel"/>
</dbReference>
<evidence type="ECO:0000259" key="10">
    <source>
        <dbReference type="Pfam" id="PF02784"/>
    </source>
</evidence>
<dbReference type="EMBL" id="BRXY01000488">
    <property type="protein sequence ID" value="GMH97295.1"/>
    <property type="molecule type" value="Genomic_DNA"/>
</dbReference>
<dbReference type="Proteomes" id="UP001165085">
    <property type="component" value="Unassembled WGS sequence"/>
</dbReference>
<evidence type="ECO:0000313" key="11">
    <source>
        <dbReference type="EMBL" id="GMH97295.1"/>
    </source>
</evidence>
<reference evidence="12" key="1">
    <citation type="journal article" date="2023" name="Commun. Biol.">
        <title>Genome analysis of Parmales, the sister group of diatoms, reveals the evolutionary specialization of diatoms from phago-mixotrophs to photoautotrophs.</title>
        <authorList>
            <person name="Ban H."/>
            <person name="Sato S."/>
            <person name="Yoshikawa S."/>
            <person name="Yamada K."/>
            <person name="Nakamura Y."/>
            <person name="Ichinomiya M."/>
            <person name="Sato N."/>
            <person name="Blanc-Mathieu R."/>
            <person name="Endo H."/>
            <person name="Kuwata A."/>
            <person name="Ogata H."/>
        </authorList>
    </citation>
    <scope>NUCLEOTIDE SEQUENCE [LARGE SCALE GENOMIC DNA]</scope>
    <source>
        <strain evidence="12">NIES 3701</strain>
    </source>
</reference>